<proteinExistence type="predicted"/>
<dbReference type="OrthoDB" id="2363873at2759"/>
<dbReference type="InterPro" id="IPR023214">
    <property type="entry name" value="HAD_sf"/>
</dbReference>
<keyword evidence="1" id="KW-0378">Hydrolase</keyword>
<dbReference type="Pfam" id="PF00702">
    <property type="entry name" value="Hydrolase"/>
    <property type="match status" value="1"/>
</dbReference>
<dbReference type="GO" id="GO:0016791">
    <property type="term" value="F:phosphatase activity"/>
    <property type="evidence" value="ECO:0007669"/>
    <property type="project" value="UniProtKB-ARBA"/>
</dbReference>
<comment type="caution">
    <text evidence="3">The sequence shown here is derived from an EMBL/GenBank/DDBJ whole genome shotgun (WGS) entry which is preliminary data.</text>
</comment>
<dbReference type="SFLD" id="SFLDS00003">
    <property type="entry name" value="Haloacid_Dehalogenase"/>
    <property type="match status" value="1"/>
</dbReference>
<name>A0A9W4USD5_9PLEO</name>
<dbReference type="InterPro" id="IPR036412">
    <property type="entry name" value="HAD-like_sf"/>
</dbReference>
<feature type="region of interest" description="Disordered" evidence="2">
    <location>
        <begin position="1"/>
        <end position="23"/>
    </location>
</feature>
<evidence type="ECO:0000313" key="3">
    <source>
        <dbReference type="EMBL" id="CAI6339478.1"/>
    </source>
</evidence>
<reference evidence="3" key="1">
    <citation type="submission" date="2023-01" db="EMBL/GenBank/DDBJ databases">
        <authorList>
            <person name="Van Ghelder C."/>
            <person name="Rancurel C."/>
        </authorList>
    </citation>
    <scope>NUCLEOTIDE SEQUENCE</scope>
    <source>
        <strain evidence="3">CNCM I-4278</strain>
    </source>
</reference>
<dbReference type="PANTHER" id="PTHR43316:SF3">
    <property type="entry name" value="HALOACID DEHALOGENASE, TYPE II (AFU_ORTHOLOGUE AFUA_2G07750)-RELATED"/>
    <property type="match status" value="1"/>
</dbReference>
<dbReference type="AlphaFoldDB" id="A0A9W4USD5"/>
<dbReference type="PRINTS" id="PR00413">
    <property type="entry name" value="HADHALOGNASE"/>
</dbReference>
<keyword evidence="4" id="KW-1185">Reference proteome</keyword>
<organism evidence="3 4">
    <name type="scientific">Periconia digitata</name>
    <dbReference type="NCBI Taxonomy" id="1303443"/>
    <lineage>
        <taxon>Eukaryota</taxon>
        <taxon>Fungi</taxon>
        <taxon>Dikarya</taxon>
        <taxon>Ascomycota</taxon>
        <taxon>Pezizomycotina</taxon>
        <taxon>Dothideomycetes</taxon>
        <taxon>Pleosporomycetidae</taxon>
        <taxon>Pleosporales</taxon>
        <taxon>Massarineae</taxon>
        <taxon>Periconiaceae</taxon>
        <taxon>Periconia</taxon>
    </lineage>
</organism>
<dbReference type="SFLD" id="SFLDG01129">
    <property type="entry name" value="C1.5:_HAD__Beta-PGM__Phosphata"/>
    <property type="match status" value="1"/>
</dbReference>
<dbReference type="EMBL" id="CAOQHR010000009">
    <property type="protein sequence ID" value="CAI6339478.1"/>
    <property type="molecule type" value="Genomic_DNA"/>
</dbReference>
<accession>A0A9W4USD5</accession>
<sequence length="280" mass="31424">MPREEKKTLPSISPPQNEPTMATTPDQKVIFFDLMGTCSDWLTSILEALSHAPPHPSLTPPDQALRSLALTWRADFFTEIHARNAANAPFEDIDTTHRRILDRLLAARGIGLDAWDESVRNTLVAKWHSQKAWQDVIPALETLRARGDWFFVVLANGTMRLQLDIAQASGIPFHALLSSELLGAAKPDLKAYEKAMELVGVKRENCYMLASHLYDLEAAKKAGMRTIYVHRLTEDVGVEKVNLEGEHNYVDLYFDGRQMKGCLARGFWGVAAELIQESLE</sequence>
<dbReference type="InterPro" id="IPR051540">
    <property type="entry name" value="S-2-haloacid_dehalogenase"/>
</dbReference>
<dbReference type="NCBIfam" id="TIGR01493">
    <property type="entry name" value="HAD-SF-IA-v2"/>
    <property type="match status" value="1"/>
</dbReference>
<evidence type="ECO:0008006" key="5">
    <source>
        <dbReference type="Google" id="ProtNLM"/>
    </source>
</evidence>
<dbReference type="PANTHER" id="PTHR43316">
    <property type="entry name" value="HYDROLASE, HALOACID DELAHOGENASE-RELATED"/>
    <property type="match status" value="1"/>
</dbReference>
<dbReference type="Gene3D" id="3.40.50.1000">
    <property type="entry name" value="HAD superfamily/HAD-like"/>
    <property type="match status" value="1"/>
</dbReference>
<gene>
    <name evidence="3" type="ORF">PDIGIT_LOCUS12637</name>
</gene>
<evidence type="ECO:0000313" key="4">
    <source>
        <dbReference type="Proteomes" id="UP001152607"/>
    </source>
</evidence>
<dbReference type="Gene3D" id="1.10.150.240">
    <property type="entry name" value="Putative phosphatase, domain 2"/>
    <property type="match status" value="1"/>
</dbReference>
<dbReference type="Proteomes" id="UP001152607">
    <property type="component" value="Unassembled WGS sequence"/>
</dbReference>
<dbReference type="SUPFAM" id="SSF56784">
    <property type="entry name" value="HAD-like"/>
    <property type="match status" value="1"/>
</dbReference>
<evidence type="ECO:0000256" key="2">
    <source>
        <dbReference type="SAM" id="MobiDB-lite"/>
    </source>
</evidence>
<protein>
    <recommendedName>
        <fullName evidence="5">Haloacid dehalogenase</fullName>
    </recommendedName>
</protein>
<evidence type="ECO:0000256" key="1">
    <source>
        <dbReference type="ARBA" id="ARBA00022801"/>
    </source>
</evidence>
<dbReference type="InterPro" id="IPR023198">
    <property type="entry name" value="PGP-like_dom2"/>
</dbReference>
<dbReference type="InterPro" id="IPR006439">
    <property type="entry name" value="HAD-SF_hydro_IA"/>
</dbReference>